<protein>
    <recommendedName>
        <fullName evidence="1">SPOR domain-containing protein</fullName>
    </recommendedName>
</protein>
<sequence length="453" mass="50948">MLLFNMLGFFLLNILFSGSVGLNMVAPKEVNAGKEFEVEVTLDKGDISSFARFQQDLPAGLSAQAVETSNGEFSFRDQKVRFVWLRLPVESTITIKYKVRVNDRLTGSFKLGGKFSYIEDNERKEVAVIDQQLAIITNPAMDPTLLVDINEFQQMATSKLMAYGAGSVKAIRQDPYLEGNSNDYLVNVLVSKGATDKFAKIEEVVPEGFRAEVVDAKDGIFTFKDQKVKFLWMNLPAEQTFVVTYRLIPEDGIGPKDMALKGTFSFIQNETTQVIDIVQKGTDLKKLDSQQLEGLVKSTLVSTEGQDAFSSYTPDAAGGIDIPVKYVGADKMADMEKQRNGTVGPTNASTLSYTLEPEKGVYYRVQIAAGHKLVNIKQYFKKFKLQEEVRTEQHEGWYKYSVGSFYVYKDARDHRSQLWTSTPIDDAFVAAYNNGRRITVQEALMITNHKWYK</sequence>
<dbReference type="EMBL" id="FMYP01000032">
    <property type="protein sequence ID" value="SDC46006.1"/>
    <property type="molecule type" value="Genomic_DNA"/>
</dbReference>
<proteinExistence type="predicted"/>
<name>A0A1G6LTI1_9BACT</name>
<gene>
    <name evidence="2" type="ORF">SAMN05216323_103236</name>
</gene>
<feature type="domain" description="SPOR" evidence="1">
    <location>
        <begin position="361"/>
        <end position="418"/>
    </location>
</feature>
<reference evidence="2 3" key="1">
    <citation type="submission" date="2016-09" db="EMBL/GenBank/DDBJ databases">
        <authorList>
            <person name="Capua I."/>
            <person name="De Benedictis P."/>
            <person name="Joannis T."/>
            <person name="Lombin L.H."/>
            <person name="Cattoli G."/>
        </authorList>
    </citation>
    <scope>NUCLEOTIDE SEQUENCE [LARGE SCALE GENOMIC DNA]</scope>
    <source>
        <strain evidence="2 3">A7P-90m</strain>
    </source>
</reference>
<organism evidence="2 3">
    <name type="scientific">Williamwhitmania taraxaci</name>
    <dbReference type="NCBI Taxonomy" id="1640674"/>
    <lineage>
        <taxon>Bacteria</taxon>
        <taxon>Pseudomonadati</taxon>
        <taxon>Bacteroidota</taxon>
        <taxon>Bacteroidia</taxon>
        <taxon>Bacteroidales</taxon>
        <taxon>Williamwhitmaniaceae</taxon>
        <taxon>Williamwhitmania</taxon>
    </lineage>
</organism>
<dbReference type="AlphaFoldDB" id="A0A1G6LTI1"/>
<dbReference type="GO" id="GO:0042834">
    <property type="term" value="F:peptidoglycan binding"/>
    <property type="evidence" value="ECO:0007669"/>
    <property type="project" value="InterPro"/>
</dbReference>
<dbReference type="Proteomes" id="UP000199452">
    <property type="component" value="Unassembled WGS sequence"/>
</dbReference>
<evidence type="ECO:0000313" key="3">
    <source>
        <dbReference type="Proteomes" id="UP000199452"/>
    </source>
</evidence>
<dbReference type="InterPro" id="IPR007730">
    <property type="entry name" value="SPOR-like_dom"/>
</dbReference>
<accession>A0A1G6LTI1</accession>
<keyword evidence="3" id="KW-1185">Reference proteome</keyword>
<evidence type="ECO:0000259" key="1">
    <source>
        <dbReference type="Pfam" id="PF05036"/>
    </source>
</evidence>
<dbReference type="Pfam" id="PF05036">
    <property type="entry name" value="SPOR"/>
    <property type="match status" value="1"/>
</dbReference>
<evidence type="ECO:0000313" key="2">
    <source>
        <dbReference type="EMBL" id="SDC46006.1"/>
    </source>
</evidence>
<dbReference type="STRING" id="1640674.SAMN05216323_103236"/>